<proteinExistence type="predicted"/>
<comment type="caution">
    <text evidence="1">The sequence shown here is derived from an EMBL/GenBank/DDBJ whole genome shotgun (WGS) entry which is preliminary data.</text>
</comment>
<organism evidence="1 2">
    <name type="scientific">Racocetra persica</name>
    <dbReference type="NCBI Taxonomy" id="160502"/>
    <lineage>
        <taxon>Eukaryota</taxon>
        <taxon>Fungi</taxon>
        <taxon>Fungi incertae sedis</taxon>
        <taxon>Mucoromycota</taxon>
        <taxon>Glomeromycotina</taxon>
        <taxon>Glomeromycetes</taxon>
        <taxon>Diversisporales</taxon>
        <taxon>Gigasporaceae</taxon>
        <taxon>Racocetra</taxon>
    </lineage>
</organism>
<keyword evidence="2" id="KW-1185">Reference proteome</keyword>
<evidence type="ECO:0000313" key="2">
    <source>
        <dbReference type="Proteomes" id="UP000789920"/>
    </source>
</evidence>
<accession>A0ACA9S4Y7</accession>
<feature type="non-terminal residue" evidence="1">
    <location>
        <position position="1"/>
    </location>
</feature>
<protein>
    <submittedName>
        <fullName evidence="1">36775_t:CDS:1</fullName>
    </submittedName>
</protein>
<reference evidence="1" key="1">
    <citation type="submission" date="2021-06" db="EMBL/GenBank/DDBJ databases">
        <authorList>
            <person name="Kallberg Y."/>
            <person name="Tangrot J."/>
            <person name="Rosling A."/>
        </authorList>
    </citation>
    <scope>NUCLEOTIDE SEQUENCE</scope>
    <source>
        <strain evidence="1">MA461A</strain>
    </source>
</reference>
<gene>
    <name evidence="1" type="ORF">RPERSI_LOCUS26456</name>
</gene>
<dbReference type="Proteomes" id="UP000789920">
    <property type="component" value="Unassembled WGS sequence"/>
</dbReference>
<dbReference type="EMBL" id="CAJVQC010090363">
    <property type="protein sequence ID" value="CAG8825317.1"/>
    <property type="molecule type" value="Genomic_DNA"/>
</dbReference>
<evidence type="ECO:0000313" key="1">
    <source>
        <dbReference type="EMBL" id="CAG8825317.1"/>
    </source>
</evidence>
<name>A0ACA9S4Y7_9GLOM</name>
<sequence length="189" mass="21676">FVLSAPPYVPIESEPCLLSDAYCGYFQYDGWTAALCVWSALQLPWLITLLCFQTYQISSAKTTNEIMNLHRYSYFTSKSPNATSNDSGNVNEIIKRVDTSHQQECGGKCKSGHKHNHFSKICKVFEGHDDILNPFDFGCWNNCINFWSEGKSGMLQNVDWYEIFDTSFIESRDDMKSNGYTVLKRDEEI</sequence>
<feature type="non-terminal residue" evidence="1">
    <location>
        <position position="189"/>
    </location>
</feature>